<name>A0A7W7QXQ2_KITKI</name>
<dbReference type="Pfam" id="PF13193">
    <property type="entry name" value="AMP-binding_C"/>
    <property type="match status" value="1"/>
</dbReference>
<dbReference type="SUPFAM" id="SSF47336">
    <property type="entry name" value="ACP-like"/>
    <property type="match status" value="1"/>
</dbReference>
<dbReference type="EMBL" id="JACHJV010000001">
    <property type="protein sequence ID" value="MBB4921454.1"/>
    <property type="molecule type" value="Genomic_DNA"/>
</dbReference>
<gene>
    <name evidence="5" type="ORF">FHR34_000447</name>
</gene>
<accession>A0A7W7QXQ2</accession>
<dbReference type="GO" id="GO:0005737">
    <property type="term" value="C:cytoplasm"/>
    <property type="evidence" value="ECO:0007669"/>
    <property type="project" value="TreeGrafter"/>
</dbReference>
<dbReference type="Gene3D" id="3.40.50.980">
    <property type="match status" value="2"/>
</dbReference>
<keyword evidence="6" id="KW-1185">Reference proteome</keyword>
<feature type="compositionally biased region" description="Basic and acidic residues" evidence="3">
    <location>
        <begin position="513"/>
        <end position="528"/>
    </location>
</feature>
<dbReference type="SUPFAM" id="SSF56801">
    <property type="entry name" value="Acetyl-CoA synthetase-like"/>
    <property type="match status" value="1"/>
</dbReference>
<dbReference type="InterPro" id="IPR009081">
    <property type="entry name" value="PP-bd_ACP"/>
</dbReference>
<dbReference type="FunFam" id="3.30.300.30:FF:000010">
    <property type="entry name" value="Enterobactin synthetase component F"/>
    <property type="match status" value="1"/>
</dbReference>
<dbReference type="InterPro" id="IPR045851">
    <property type="entry name" value="AMP-bd_C_sf"/>
</dbReference>
<dbReference type="NCBIfam" id="TIGR01733">
    <property type="entry name" value="AA-adenyl-dom"/>
    <property type="match status" value="1"/>
</dbReference>
<dbReference type="Gene3D" id="3.30.300.30">
    <property type="match status" value="1"/>
</dbReference>
<protein>
    <submittedName>
        <fullName evidence="5">Amino acid adenylation domain-containing protein</fullName>
    </submittedName>
</protein>
<feature type="region of interest" description="Disordered" evidence="3">
    <location>
        <begin position="502"/>
        <end position="528"/>
    </location>
</feature>
<dbReference type="AlphaFoldDB" id="A0A7W7QXQ2"/>
<dbReference type="PANTHER" id="PTHR45527">
    <property type="entry name" value="NONRIBOSOMAL PEPTIDE SYNTHETASE"/>
    <property type="match status" value="1"/>
</dbReference>
<comment type="caution">
    <text evidence="5">The sequence shown here is derived from an EMBL/GenBank/DDBJ whole genome shotgun (WGS) entry which is preliminary data.</text>
</comment>
<evidence type="ECO:0000256" key="3">
    <source>
        <dbReference type="SAM" id="MobiDB-lite"/>
    </source>
</evidence>
<dbReference type="InterPro" id="IPR010071">
    <property type="entry name" value="AA_adenyl_dom"/>
</dbReference>
<dbReference type="Gene3D" id="2.30.38.10">
    <property type="entry name" value="Luciferase, Domain 3"/>
    <property type="match status" value="1"/>
</dbReference>
<organism evidence="5 6">
    <name type="scientific">Kitasatospora kifunensis</name>
    <name type="common">Streptomyces kifunensis</name>
    <dbReference type="NCBI Taxonomy" id="58351"/>
    <lineage>
        <taxon>Bacteria</taxon>
        <taxon>Bacillati</taxon>
        <taxon>Actinomycetota</taxon>
        <taxon>Actinomycetes</taxon>
        <taxon>Kitasatosporales</taxon>
        <taxon>Streptomycetaceae</taxon>
        <taxon>Kitasatospora</taxon>
    </lineage>
</organism>
<dbReference type="Pfam" id="PF00501">
    <property type="entry name" value="AMP-binding"/>
    <property type="match status" value="1"/>
</dbReference>
<keyword evidence="2" id="KW-0597">Phosphoprotein</keyword>
<dbReference type="PANTHER" id="PTHR45527:SF1">
    <property type="entry name" value="FATTY ACID SYNTHASE"/>
    <property type="match status" value="1"/>
</dbReference>
<dbReference type="InterPro" id="IPR025110">
    <property type="entry name" value="AMP-bd_C"/>
</dbReference>
<sequence length="617" mass="65578">MTVGLEVERRPVPGVTATVVELFEERVRSGAGAVALMQLGVGEWSYGELNARANQVAWWLRGHGVGVGDRVGLHVGRSLECVALMLGVLKAGAAYVPLEPGVPFERLAHFVRDAAPVLVVSGDPVVAAGLGVRVLDVADPGLEVQESGDLGLELSPEDAFYLTYTSGSTGVPKGTLVPHRAVPGFFAGQGYAYWGPGSTAVLHSALSWDGHVLDLYPALLSGGRVLIPDHGNTDPIATAHTAAEHGASVLFLTTAAFNLLALTSGGPSTAPRQLLFGGEAASVEYTRQIARRYPDTELVHCYGPSEATVFTTVQPLDCADLAGTALPIGRPVGDRIVHVLDERLRPCPDGETGELYVCGPALGHGYLNRAGLTAQKFLPDPFSEVPGARMYRSGDLVRRLPNGVLEFVGRRDGQVKIRGYRIELGEIESALAAHPEVATCAVTVHEPAPGEKRLAGYFTAVAGRAPDPTRLREHLRAMLPAYMVPASLTVLPVLPLTANGKIDRRALPAPDPTTERPEEQPPSPHDDPLQQLIGLTWARLLDVETVAARDNFLTLGGHSLLAVRLVHVLRAALGVEVTLGSLLAAADLAEFTTLVRAELDRAAVQPDLPELLRRLAR</sequence>
<dbReference type="PROSITE" id="PS00455">
    <property type="entry name" value="AMP_BINDING"/>
    <property type="match status" value="1"/>
</dbReference>
<dbReference type="InterPro" id="IPR020845">
    <property type="entry name" value="AMP-binding_CS"/>
</dbReference>
<dbReference type="RefSeq" id="WP_184933787.1">
    <property type="nucleotide sequence ID" value="NZ_JACHJV010000001.1"/>
</dbReference>
<evidence type="ECO:0000256" key="1">
    <source>
        <dbReference type="ARBA" id="ARBA00022450"/>
    </source>
</evidence>
<evidence type="ECO:0000256" key="2">
    <source>
        <dbReference type="ARBA" id="ARBA00022553"/>
    </source>
</evidence>
<dbReference type="GO" id="GO:0044550">
    <property type="term" value="P:secondary metabolite biosynthetic process"/>
    <property type="evidence" value="ECO:0007669"/>
    <property type="project" value="TreeGrafter"/>
</dbReference>
<feature type="domain" description="Carrier" evidence="4">
    <location>
        <begin position="524"/>
        <end position="599"/>
    </location>
</feature>
<dbReference type="GO" id="GO:0031177">
    <property type="term" value="F:phosphopantetheine binding"/>
    <property type="evidence" value="ECO:0007669"/>
    <property type="project" value="TreeGrafter"/>
</dbReference>
<keyword evidence="1" id="KW-0596">Phosphopantetheine</keyword>
<dbReference type="PROSITE" id="PS50075">
    <property type="entry name" value="CARRIER"/>
    <property type="match status" value="1"/>
</dbReference>
<evidence type="ECO:0000259" key="4">
    <source>
        <dbReference type="PROSITE" id="PS50075"/>
    </source>
</evidence>
<dbReference type="CDD" id="cd12117">
    <property type="entry name" value="A_NRPS_Srf_like"/>
    <property type="match status" value="1"/>
</dbReference>
<proteinExistence type="predicted"/>
<dbReference type="GO" id="GO:0043041">
    <property type="term" value="P:amino acid activation for nonribosomal peptide biosynthetic process"/>
    <property type="evidence" value="ECO:0007669"/>
    <property type="project" value="TreeGrafter"/>
</dbReference>
<dbReference type="InterPro" id="IPR000873">
    <property type="entry name" value="AMP-dep_synth/lig_dom"/>
</dbReference>
<dbReference type="Proteomes" id="UP000540506">
    <property type="component" value="Unassembled WGS sequence"/>
</dbReference>
<reference evidence="5 6" key="1">
    <citation type="submission" date="2020-08" db="EMBL/GenBank/DDBJ databases">
        <title>Sequencing the genomes of 1000 actinobacteria strains.</title>
        <authorList>
            <person name="Klenk H.-P."/>
        </authorList>
    </citation>
    <scope>NUCLEOTIDE SEQUENCE [LARGE SCALE GENOMIC DNA]</scope>
    <source>
        <strain evidence="5 6">DSM 41654</strain>
    </source>
</reference>
<dbReference type="Pfam" id="PF00550">
    <property type="entry name" value="PP-binding"/>
    <property type="match status" value="1"/>
</dbReference>
<dbReference type="Gene3D" id="1.10.1200.10">
    <property type="entry name" value="ACP-like"/>
    <property type="match status" value="1"/>
</dbReference>
<dbReference type="InterPro" id="IPR036736">
    <property type="entry name" value="ACP-like_sf"/>
</dbReference>
<evidence type="ECO:0000313" key="5">
    <source>
        <dbReference type="EMBL" id="MBB4921454.1"/>
    </source>
</evidence>
<evidence type="ECO:0000313" key="6">
    <source>
        <dbReference type="Proteomes" id="UP000540506"/>
    </source>
</evidence>